<comment type="caution">
    <text evidence="1">The sequence shown here is derived from an EMBL/GenBank/DDBJ whole genome shotgun (WGS) entry which is preliminary data.</text>
</comment>
<name>A0A0M0BLQ6_9ARCH</name>
<dbReference type="Proteomes" id="UP000037210">
    <property type="component" value="Unassembled WGS sequence"/>
</dbReference>
<dbReference type="AlphaFoldDB" id="A0A0M0BLQ6"/>
<keyword evidence="1" id="KW-0687">Ribonucleoprotein</keyword>
<dbReference type="GO" id="GO:0005840">
    <property type="term" value="C:ribosome"/>
    <property type="evidence" value="ECO:0007669"/>
    <property type="project" value="UniProtKB-KW"/>
</dbReference>
<protein>
    <submittedName>
        <fullName evidence="1">30S ribosomal protein S19</fullName>
    </submittedName>
</protein>
<proteinExistence type="predicted"/>
<accession>A0A0M0BLQ6</accession>
<sequence length="30" mass="3517">ISPKGRSLLDAMATQIKRDLEREMPELRVY</sequence>
<evidence type="ECO:0000313" key="2">
    <source>
        <dbReference type="Proteomes" id="UP000037210"/>
    </source>
</evidence>
<gene>
    <name evidence="1" type="ORF">AC482_06365</name>
</gene>
<feature type="non-terminal residue" evidence="1">
    <location>
        <position position="1"/>
    </location>
</feature>
<dbReference type="EMBL" id="LFWZ01000063">
    <property type="protein sequence ID" value="KON29468.1"/>
    <property type="molecule type" value="Genomic_DNA"/>
</dbReference>
<organism evidence="1 2">
    <name type="scientific">miscellaneous Crenarchaeota group-15 archaeon DG-45</name>
    <dbReference type="NCBI Taxonomy" id="1685127"/>
    <lineage>
        <taxon>Archaea</taxon>
        <taxon>Candidatus Bathyarchaeota</taxon>
        <taxon>MCG-15</taxon>
    </lineage>
</organism>
<reference evidence="1 2" key="1">
    <citation type="submission" date="2015-06" db="EMBL/GenBank/DDBJ databases">
        <title>New insights into the roles of widespread benthic archaea in carbon and nitrogen cycling.</title>
        <authorList>
            <person name="Lazar C.S."/>
            <person name="Baker B.J."/>
            <person name="Seitz K.W."/>
            <person name="Hyde A.S."/>
            <person name="Dick G.J."/>
            <person name="Hinrichs K.-U."/>
            <person name="Teske A.P."/>
        </authorList>
    </citation>
    <scope>NUCLEOTIDE SEQUENCE [LARGE SCALE GENOMIC DNA]</scope>
    <source>
        <strain evidence="1">DG-45</strain>
    </source>
</reference>
<evidence type="ECO:0000313" key="1">
    <source>
        <dbReference type="EMBL" id="KON29468.1"/>
    </source>
</evidence>
<keyword evidence="1" id="KW-0689">Ribosomal protein</keyword>